<proteinExistence type="predicted"/>
<keyword evidence="2" id="KW-1185">Reference proteome</keyword>
<reference evidence="1 2" key="1">
    <citation type="submission" date="2022-01" db="EMBL/GenBank/DDBJ databases">
        <title>Whole genome-based taxonomy of the Shewanellaceae.</title>
        <authorList>
            <person name="Martin-Rodriguez A.J."/>
        </authorList>
    </citation>
    <scope>NUCLEOTIDE SEQUENCE [LARGE SCALE GENOMIC DNA]</scope>
    <source>
        <strain evidence="1 2">DSM 24955</strain>
    </source>
</reference>
<dbReference type="Proteomes" id="UP001202134">
    <property type="component" value="Unassembled WGS sequence"/>
</dbReference>
<gene>
    <name evidence="1" type="ORF">L2737_07350</name>
</gene>
<dbReference type="RefSeq" id="WP_248955303.1">
    <property type="nucleotide sequence ID" value="NZ_JAKIKU010000003.1"/>
</dbReference>
<comment type="caution">
    <text evidence="1">The sequence shown here is derived from an EMBL/GenBank/DDBJ whole genome shotgun (WGS) entry which is preliminary data.</text>
</comment>
<sequence>MKKTDKKLDNQIRDTLTEVCEVLLEQCSGFEWLTHTVNFNAFPASLKVVCIFENDPQLTQLALSKEDAFIQNLIIHKLLQQGIKVQAKQIVFDSETRCEAQNNGNWAQRLK</sequence>
<evidence type="ECO:0000313" key="1">
    <source>
        <dbReference type="EMBL" id="MCL1045142.1"/>
    </source>
</evidence>
<organism evidence="1 2">
    <name type="scientific">Shewanella electrodiphila</name>
    <dbReference type="NCBI Taxonomy" id="934143"/>
    <lineage>
        <taxon>Bacteria</taxon>
        <taxon>Pseudomonadati</taxon>
        <taxon>Pseudomonadota</taxon>
        <taxon>Gammaproteobacteria</taxon>
        <taxon>Alteromonadales</taxon>
        <taxon>Shewanellaceae</taxon>
        <taxon>Shewanella</taxon>
    </lineage>
</organism>
<protein>
    <submittedName>
        <fullName evidence="1">Fis family transcriptional regulator</fullName>
    </submittedName>
</protein>
<name>A0ABT0KMR4_9GAMM</name>
<evidence type="ECO:0000313" key="2">
    <source>
        <dbReference type="Proteomes" id="UP001202134"/>
    </source>
</evidence>
<dbReference type="EMBL" id="JAKIKU010000003">
    <property type="protein sequence ID" value="MCL1045142.1"/>
    <property type="molecule type" value="Genomic_DNA"/>
</dbReference>
<accession>A0ABT0KMR4</accession>